<evidence type="ECO:0000313" key="12">
    <source>
        <dbReference type="Proteomes" id="UP000514720"/>
    </source>
</evidence>
<keyword evidence="7 9" id="KW-0067">ATP-binding</keyword>
<evidence type="ECO:0000256" key="9">
    <source>
        <dbReference type="HAMAP-Rule" id="MF_00542"/>
    </source>
</evidence>
<dbReference type="Proteomes" id="UP000514720">
    <property type="component" value="Chromosome"/>
</dbReference>
<dbReference type="PROSITE" id="PS01076">
    <property type="entry name" value="ACETATE_KINASE_2"/>
    <property type="match status" value="1"/>
</dbReference>
<keyword evidence="4 9" id="KW-0808">Transferase</keyword>
<dbReference type="NCBIfam" id="TIGR02707">
    <property type="entry name" value="butyr_kinase"/>
    <property type="match status" value="1"/>
</dbReference>
<dbReference type="InterPro" id="IPR043129">
    <property type="entry name" value="ATPase_NBD"/>
</dbReference>
<reference evidence="11 12" key="1">
    <citation type="submission" date="2020-02" db="EMBL/GenBank/DDBJ databases">
        <authorList>
            <person name="Zheng R.K."/>
            <person name="Sun C.M."/>
        </authorList>
    </citation>
    <scope>NUCLEOTIDE SEQUENCE [LARGE SCALE GENOMIC DNA]</scope>
    <source>
        <strain evidence="12">zrk13</strain>
    </source>
</reference>
<proteinExistence type="inferred from homology"/>
<evidence type="ECO:0000256" key="2">
    <source>
        <dbReference type="ARBA" id="ARBA00008748"/>
    </source>
</evidence>
<keyword evidence="5 9" id="KW-0547">Nucleotide-binding</keyword>
<dbReference type="GO" id="GO:0005524">
    <property type="term" value="F:ATP binding"/>
    <property type="evidence" value="ECO:0007669"/>
    <property type="project" value="UniProtKB-KW"/>
</dbReference>
<name>A0A7L7KQH4_9MOLU</name>
<dbReference type="KEGG" id="xcl:G4Z02_00030"/>
<dbReference type="PRINTS" id="PR00471">
    <property type="entry name" value="ACETATEKNASE"/>
</dbReference>
<comment type="similarity">
    <text evidence="2 9 10">Belongs to the acetokinase family.</text>
</comment>
<evidence type="ECO:0000256" key="3">
    <source>
        <dbReference type="ARBA" id="ARBA00022490"/>
    </source>
</evidence>
<protein>
    <recommendedName>
        <fullName evidence="9">Probable butyrate kinase</fullName>
        <shortName evidence="9">BK</shortName>
        <ecNumber evidence="9">2.7.2.7</ecNumber>
    </recommendedName>
    <alternativeName>
        <fullName evidence="9">Branched-chain carboxylic acid kinase</fullName>
    </alternativeName>
</protein>
<dbReference type="EMBL" id="CP048914">
    <property type="protein sequence ID" value="QMS84194.1"/>
    <property type="molecule type" value="Genomic_DNA"/>
</dbReference>
<dbReference type="AlphaFoldDB" id="A0A7L7KQH4"/>
<evidence type="ECO:0000256" key="4">
    <source>
        <dbReference type="ARBA" id="ARBA00022679"/>
    </source>
</evidence>
<evidence type="ECO:0000256" key="5">
    <source>
        <dbReference type="ARBA" id="ARBA00022741"/>
    </source>
</evidence>
<dbReference type="InterPro" id="IPR000890">
    <property type="entry name" value="Aliphatic_acid_kin_short-chain"/>
</dbReference>
<dbReference type="Pfam" id="PF00871">
    <property type="entry name" value="Acetate_kinase"/>
    <property type="match status" value="1"/>
</dbReference>
<comment type="catalytic activity">
    <reaction evidence="8 9">
        <text>butanoate + ATP = butanoyl phosphate + ADP</text>
        <dbReference type="Rhea" id="RHEA:13585"/>
        <dbReference type="ChEBI" id="CHEBI:17968"/>
        <dbReference type="ChEBI" id="CHEBI:30616"/>
        <dbReference type="ChEBI" id="CHEBI:58079"/>
        <dbReference type="ChEBI" id="CHEBI:456216"/>
        <dbReference type="EC" id="2.7.2.7"/>
    </reaction>
</comment>
<accession>A0A7L7KQH4</accession>
<dbReference type="GO" id="GO:0047761">
    <property type="term" value="F:butyrate kinase activity"/>
    <property type="evidence" value="ECO:0007669"/>
    <property type="project" value="UniProtKB-UniRule"/>
</dbReference>
<dbReference type="EC" id="2.7.2.7" evidence="9"/>
<dbReference type="PANTHER" id="PTHR21060">
    <property type="entry name" value="ACETATE KINASE"/>
    <property type="match status" value="1"/>
</dbReference>
<dbReference type="HAMAP" id="MF_00542">
    <property type="entry name" value="Butyrate_kinase"/>
    <property type="match status" value="1"/>
</dbReference>
<evidence type="ECO:0000256" key="8">
    <source>
        <dbReference type="ARBA" id="ARBA00048596"/>
    </source>
</evidence>
<dbReference type="CDD" id="cd24011">
    <property type="entry name" value="ASKHA_NBD_BK"/>
    <property type="match status" value="1"/>
</dbReference>
<dbReference type="GO" id="GO:0005737">
    <property type="term" value="C:cytoplasm"/>
    <property type="evidence" value="ECO:0007669"/>
    <property type="project" value="UniProtKB-SubCell"/>
</dbReference>
<sequence length="355" mass="38831">MHRILAINPGSTSTKITIYEDEQLQYKNSIKHPAEELQKFPHVYDQFSYRKQTILDAIADSPYTLDQMDAIVGRGGMLKPIEGGTYTVNNAMIEYMKQAPRGEHASNLGCVIAKDLAAQINVPAYIVDPVAVDEMDDIARYTGMPQIKRQSLFHALNQKAVALKASDDLGIPYQKARLIVAHLGGGISVGVHKNGRVIDVNNALDGDGPMSPERSGSVPLGPLYKMAFSGDYTLAEIKRMNYGNGGLLAYLGTNDGFTISKRIEAGDEEAKFLVEVMCYQIAKEIGSCATVLEGQIDAIVLTGGLAKDPFIVEEISKRVRFLGTILLFPGEDEMEALTYGALRVLRGLELPKTYL</sequence>
<evidence type="ECO:0000256" key="6">
    <source>
        <dbReference type="ARBA" id="ARBA00022777"/>
    </source>
</evidence>
<dbReference type="PIRSF" id="PIRSF036458">
    <property type="entry name" value="Butyrate_kin"/>
    <property type="match status" value="1"/>
</dbReference>
<dbReference type="Gene3D" id="3.30.420.40">
    <property type="match status" value="2"/>
</dbReference>
<comment type="subcellular location">
    <subcellularLocation>
        <location evidence="1 9">Cytoplasm</location>
    </subcellularLocation>
</comment>
<dbReference type="InterPro" id="IPR011245">
    <property type="entry name" value="Butyrate_kin"/>
</dbReference>
<evidence type="ECO:0000256" key="1">
    <source>
        <dbReference type="ARBA" id="ARBA00004496"/>
    </source>
</evidence>
<dbReference type="PANTHER" id="PTHR21060:SF3">
    <property type="entry name" value="BUTYRATE KINASE 2-RELATED"/>
    <property type="match status" value="1"/>
</dbReference>
<keyword evidence="12" id="KW-1185">Reference proteome</keyword>
<dbReference type="NCBIfam" id="NF002834">
    <property type="entry name" value="PRK03011.1-5"/>
    <property type="match status" value="1"/>
</dbReference>
<dbReference type="GO" id="GO:0008776">
    <property type="term" value="F:acetate kinase activity"/>
    <property type="evidence" value="ECO:0007669"/>
    <property type="project" value="TreeGrafter"/>
</dbReference>
<keyword evidence="6 9" id="KW-0418">Kinase</keyword>
<evidence type="ECO:0000256" key="10">
    <source>
        <dbReference type="RuleBase" id="RU003835"/>
    </source>
</evidence>
<organism evidence="11 12">
    <name type="scientific">Candidatus Xianfuyuplasma coldseepsis</name>
    <dbReference type="NCBI Taxonomy" id="2782163"/>
    <lineage>
        <taxon>Bacteria</taxon>
        <taxon>Bacillati</taxon>
        <taxon>Mycoplasmatota</taxon>
        <taxon>Mollicutes</taxon>
        <taxon>Candidatus Izemoplasmatales</taxon>
        <taxon>Candidatus Izemoplasmataceae</taxon>
        <taxon>Candidatus Xianfuyuplasma</taxon>
    </lineage>
</organism>
<dbReference type="PROSITE" id="PS01075">
    <property type="entry name" value="ACETATE_KINASE_1"/>
    <property type="match status" value="1"/>
</dbReference>
<keyword evidence="3 9" id="KW-0963">Cytoplasm</keyword>
<gene>
    <name evidence="9 11" type="primary">buk</name>
    <name evidence="11" type="ORF">G4Z02_00030</name>
</gene>
<dbReference type="SUPFAM" id="SSF53067">
    <property type="entry name" value="Actin-like ATPase domain"/>
    <property type="match status" value="2"/>
</dbReference>
<evidence type="ECO:0000313" key="11">
    <source>
        <dbReference type="EMBL" id="QMS84194.1"/>
    </source>
</evidence>
<dbReference type="RefSeq" id="WP_309544583.1">
    <property type="nucleotide sequence ID" value="NZ_CP048914.1"/>
</dbReference>
<evidence type="ECO:0000256" key="7">
    <source>
        <dbReference type="ARBA" id="ARBA00022840"/>
    </source>
</evidence>
<dbReference type="GO" id="GO:0006083">
    <property type="term" value="P:acetate metabolic process"/>
    <property type="evidence" value="ECO:0007669"/>
    <property type="project" value="TreeGrafter"/>
</dbReference>
<dbReference type="InterPro" id="IPR023865">
    <property type="entry name" value="Aliphatic_acid_kinase_CS"/>
</dbReference>